<evidence type="ECO:0000256" key="4">
    <source>
        <dbReference type="ARBA" id="ARBA00023186"/>
    </source>
</evidence>
<keyword evidence="3" id="KW-0496">Mitochondrion</keyword>
<feature type="region of interest" description="Disordered" evidence="5">
    <location>
        <begin position="249"/>
        <end position="318"/>
    </location>
</feature>
<keyword evidence="4" id="KW-0143">Chaperone</keyword>
<dbReference type="OrthoDB" id="42561at2759"/>
<comment type="subcellular location">
    <subcellularLocation>
        <location evidence="1">Mitochondrion</location>
    </subcellularLocation>
</comment>
<dbReference type="Pfam" id="PF08547">
    <property type="entry name" value="CIA30"/>
    <property type="match status" value="1"/>
</dbReference>
<feature type="compositionally biased region" description="Basic and acidic residues" evidence="5">
    <location>
        <begin position="266"/>
        <end position="318"/>
    </location>
</feature>
<evidence type="ECO:0000256" key="5">
    <source>
        <dbReference type="SAM" id="MobiDB-lite"/>
    </source>
</evidence>
<evidence type="ECO:0000256" key="2">
    <source>
        <dbReference type="ARBA" id="ARBA00007884"/>
    </source>
</evidence>
<dbReference type="GO" id="GO:0005739">
    <property type="term" value="C:mitochondrion"/>
    <property type="evidence" value="ECO:0007669"/>
    <property type="project" value="UniProtKB-SubCell"/>
</dbReference>
<dbReference type="AlphaFoldDB" id="A0A8H7AAJ3"/>
<protein>
    <recommendedName>
        <fullName evidence="6">NADH:ubiquinone oxidoreductase intermediate-associated protein 30 domain-containing protein</fullName>
    </recommendedName>
</protein>
<dbReference type="InterPro" id="IPR008979">
    <property type="entry name" value="Galactose-bd-like_sf"/>
</dbReference>
<organism evidence="7 8">
    <name type="scientific">Endocarpon pusillum</name>
    <dbReference type="NCBI Taxonomy" id="364733"/>
    <lineage>
        <taxon>Eukaryota</taxon>
        <taxon>Fungi</taxon>
        <taxon>Dikarya</taxon>
        <taxon>Ascomycota</taxon>
        <taxon>Pezizomycotina</taxon>
        <taxon>Eurotiomycetes</taxon>
        <taxon>Chaetothyriomycetidae</taxon>
        <taxon>Verrucariales</taxon>
        <taxon>Verrucariaceae</taxon>
        <taxon>Endocarpon</taxon>
    </lineage>
</organism>
<name>A0A8H7AAJ3_9EURO</name>
<comment type="similarity">
    <text evidence="2">Belongs to the CIA30 family.</text>
</comment>
<sequence length="318" mass="36012">MVFPTLRRYAPGFWRKTMDEFSRGAQTALKFEALSIPTAPRPLLNFNEPETITWMKTMSDQSVGGFSAAQLSQIPPSTDPQTSEEIPTHALFHGNISTQLPPNRPDVQRTGYAAFRNEDRGRSAFGKLFWDIDPYTYLALRVKSDGRRYFVNIQTDSIVETDIHQHRLYTRAHKGATNPSDPGQWETVLIKFHEFVRTNHGVVTEPQSEMLRQKVKSVGIGLIDRQPGPFELAIGAIWATNLNERGQIDGRMDHEEGDQGSARLSEVTEEKLAARAEEKAKLPEHKPSLRERFPEHFGKVGTGERGRPGDPKEYSPFR</sequence>
<dbReference type="GO" id="GO:0006120">
    <property type="term" value="P:mitochondrial electron transport, NADH to ubiquinone"/>
    <property type="evidence" value="ECO:0007669"/>
    <property type="project" value="TreeGrafter"/>
</dbReference>
<dbReference type="InterPro" id="IPR039131">
    <property type="entry name" value="NDUFAF1"/>
</dbReference>
<gene>
    <name evidence="7" type="ORF">GJ744_003624</name>
</gene>
<evidence type="ECO:0000313" key="7">
    <source>
        <dbReference type="EMBL" id="KAF7503551.1"/>
    </source>
</evidence>
<reference evidence="7" key="1">
    <citation type="submission" date="2020-02" db="EMBL/GenBank/DDBJ databases">
        <authorList>
            <person name="Palmer J.M."/>
        </authorList>
    </citation>
    <scope>NUCLEOTIDE SEQUENCE</scope>
    <source>
        <strain evidence="7">EPUS1.4</strain>
        <tissue evidence="7">Thallus</tissue>
    </source>
</reference>
<evidence type="ECO:0000313" key="8">
    <source>
        <dbReference type="Proteomes" id="UP000606974"/>
    </source>
</evidence>
<dbReference type="PANTHER" id="PTHR13194">
    <property type="entry name" value="COMPLEX I INTERMEDIATE-ASSOCIATED PROTEIN 30"/>
    <property type="match status" value="1"/>
</dbReference>
<keyword evidence="8" id="KW-1185">Reference proteome</keyword>
<proteinExistence type="inferred from homology"/>
<comment type="caution">
    <text evidence="7">The sequence shown here is derived from an EMBL/GenBank/DDBJ whole genome shotgun (WGS) entry which is preliminary data.</text>
</comment>
<dbReference type="EMBL" id="JAACFV010000172">
    <property type="protein sequence ID" value="KAF7503551.1"/>
    <property type="molecule type" value="Genomic_DNA"/>
</dbReference>
<dbReference type="SUPFAM" id="SSF49785">
    <property type="entry name" value="Galactose-binding domain-like"/>
    <property type="match status" value="1"/>
</dbReference>
<accession>A0A8H7AAJ3</accession>
<evidence type="ECO:0000256" key="1">
    <source>
        <dbReference type="ARBA" id="ARBA00004173"/>
    </source>
</evidence>
<dbReference type="PANTHER" id="PTHR13194:SF18">
    <property type="entry name" value="COMPLEX I INTERMEDIATE-ASSOCIATED PROTEIN 30, MITOCHONDRIAL"/>
    <property type="match status" value="1"/>
</dbReference>
<feature type="domain" description="NADH:ubiquinone oxidoreductase intermediate-associated protein 30" evidence="6">
    <location>
        <begin position="45"/>
        <end position="234"/>
    </location>
</feature>
<dbReference type="GO" id="GO:0010257">
    <property type="term" value="P:NADH dehydrogenase complex assembly"/>
    <property type="evidence" value="ECO:0007669"/>
    <property type="project" value="TreeGrafter"/>
</dbReference>
<evidence type="ECO:0000259" key="6">
    <source>
        <dbReference type="Pfam" id="PF08547"/>
    </source>
</evidence>
<dbReference type="GO" id="GO:0051082">
    <property type="term" value="F:unfolded protein binding"/>
    <property type="evidence" value="ECO:0007669"/>
    <property type="project" value="TreeGrafter"/>
</dbReference>
<dbReference type="Proteomes" id="UP000606974">
    <property type="component" value="Unassembled WGS sequence"/>
</dbReference>
<dbReference type="InterPro" id="IPR013857">
    <property type="entry name" value="NADH-UbQ_OxRdtase-assoc_prot30"/>
</dbReference>
<evidence type="ECO:0000256" key="3">
    <source>
        <dbReference type="ARBA" id="ARBA00023128"/>
    </source>
</evidence>